<organism evidence="1 2">
    <name type="scientific">Magnetospirillum fulvum MGU-K5</name>
    <dbReference type="NCBI Taxonomy" id="1316936"/>
    <lineage>
        <taxon>Bacteria</taxon>
        <taxon>Pseudomonadati</taxon>
        <taxon>Pseudomonadota</taxon>
        <taxon>Alphaproteobacteria</taxon>
        <taxon>Rhodospirillales</taxon>
        <taxon>Rhodospirillaceae</taxon>
        <taxon>Magnetospirillum</taxon>
    </lineage>
</organism>
<reference evidence="1 2" key="1">
    <citation type="submission" date="2013-04" db="EMBL/GenBank/DDBJ databases">
        <authorList>
            <person name="Kuznetsov B."/>
            <person name="Ivanovsky R."/>
        </authorList>
    </citation>
    <scope>NUCLEOTIDE SEQUENCE [LARGE SCALE GENOMIC DNA]</scope>
    <source>
        <strain evidence="1 2">MGU-K5</strain>
    </source>
</reference>
<gene>
    <name evidence="1" type="ORF">K678_12469</name>
</gene>
<accession>S9TRH9</accession>
<dbReference type="EMBL" id="AQPH01000051">
    <property type="protein sequence ID" value="EPY01120.1"/>
    <property type="molecule type" value="Genomic_DNA"/>
</dbReference>
<feature type="non-terminal residue" evidence="1">
    <location>
        <position position="1"/>
    </location>
</feature>
<comment type="caution">
    <text evidence="1">The sequence shown here is derived from an EMBL/GenBank/DDBJ whole genome shotgun (WGS) entry which is preliminary data.</text>
</comment>
<name>S9TRH9_MAGFU</name>
<dbReference type="PATRIC" id="fig|1316936.3.peg.2488"/>
<protein>
    <submittedName>
        <fullName evidence="1">Uncharacterized protein</fullName>
    </submittedName>
</protein>
<dbReference type="AlphaFoldDB" id="S9TRH9"/>
<dbReference type="RefSeq" id="WP_021132800.1">
    <property type="nucleotide sequence ID" value="NZ_AQPH01000051.1"/>
</dbReference>
<evidence type="ECO:0000313" key="2">
    <source>
        <dbReference type="Proteomes" id="UP000015350"/>
    </source>
</evidence>
<dbReference type="Proteomes" id="UP000015350">
    <property type="component" value="Unassembled WGS sequence"/>
</dbReference>
<sequence>ALLMSVVLLATPYAQVYDMGQLTLAVVLLTEYVLSSGRTLAPGERLGLFAAWVCPFFLILPPLQTLPVALLAQIGLAALICRRIWAAPPPVSLSPAADKAALTSQA</sequence>
<evidence type="ECO:0000313" key="1">
    <source>
        <dbReference type="EMBL" id="EPY01120.1"/>
    </source>
</evidence>
<proteinExistence type="predicted"/>